<sequence>MTSAKSVLPRVQELLDHVYSPFTGTSWIPRPFSGRNGRYLWSDAFGVCGYISLFYANNRDTKYLDQADHLIGAVHNDLGRSRQPPHARLGEATDDRPTLGGLRIGKEEEQDDGQYFHYLTKWMFALNRMSVARNDPVYNNWAVDLARVAHSKFVIRGLGGRPLRMIWKLSVDLQHATITSEGNLDPFDGLVTFLLLQRHSTDKSVLQDEIADMMRLVDRKLPTFATFDALDSGEALWLAQWFIDQPWSKELHRIALSSVDRLFRSGRFDFPAAYRLMFREMGTILGLKVAMPSIHDESGQWHARVDKVMAFWAANVYSRDEDITPLMYAAALHPGVWDPRGQVHP</sequence>
<keyword evidence="2" id="KW-1185">Reference proteome</keyword>
<name>A0A8K1CBK5_PYTOL</name>
<dbReference type="AlphaFoldDB" id="A0A8K1CBK5"/>
<proteinExistence type="predicted"/>
<comment type="caution">
    <text evidence="1">The sequence shown here is derived from an EMBL/GenBank/DDBJ whole genome shotgun (WGS) entry which is preliminary data.</text>
</comment>
<reference evidence="1" key="1">
    <citation type="submission" date="2019-03" db="EMBL/GenBank/DDBJ databases">
        <title>Long read genome sequence of the mycoparasitic Pythium oligandrum ATCC 38472 isolated from sugarbeet rhizosphere.</title>
        <authorList>
            <person name="Gaulin E."/>
        </authorList>
    </citation>
    <scope>NUCLEOTIDE SEQUENCE</scope>
    <source>
        <strain evidence="1">ATCC 38472_TT</strain>
    </source>
</reference>
<organism evidence="1 2">
    <name type="scientific">Pythium oligandrum</name>
    <name type="common">Mycoparasitic fungus</name>
    <dbReference type="NCBI Taxonomy" id="41045"/>
    <lineage>
        <taxon>Eukaryota</taxon>
        <taxon>Sar</taxon>
        <taxon>Stramenopiles</taxon>
        <taxon>Oomycota</taxon>
        <taxon>Peronosporomycetes</taxon>
        <taxon>Pythiales</taxon>
        <taxon>Pythiaceae</taxon>
        <taxon>Pythium</taxon>
    </lineage>
</organism>
<accession>A0A8K1CBK5</accession>
<dbReference type="EMBL" id="SPLM01000108">
    <property type="protein sequence ID" value="TMW59988.1"/>
    <property type="molecule type" value="Genomic_DNA"/>
</dbReference>
<gene>
    <name evidence="1" type="ORF">Poli38472_000030</name>
</gene>
<dbReference type="OrthoDB" id="302966at2759"/>
<protein>
    <submittedName>
        <fullName evidence="1">Uncharacterized protein</fullName>
    </submittedName>
</protein>
<evidence type="ECO:0000313" key="2">
    <source>
        <dbReference type="Proteomes" id="UP000794436"/>
    </source>
</evidence>
<evidence type="ECO:0000313" key="1">
    <source>
        <dbReference type="EMBL" id="TMW59988.1"/>
    </source>
</evidence>
<dbReference type="Proteomes" id="UP000794436">
    <property type="component" value="Unassembled WGS sequence"/>
</dbReference>